<sequence length="149" mass="15984">MIAKQGLPRFIAIAGLTMALILPLATPTAAAEGSPQNAVELRVSDVEFEEAGRYGQFTYTREFHDLSGHGAKIRHGRVCYSSGGCISAPLEYIVEPGGVLVQEGQLLMPMSISQAFDFTYIGEDGEGGDVTVRARILVVGAQLELQELE</sequence>
<organism evidence="1">
    <name type="scientific">marine metagenome</name>
    <dbReference type="NCBI Taxonomy" id="408172"/>
    <lineage>
        <taxon>unclassified sequences</taxon>
        <taxon>metagenomes</taxon>
        <taxon>ecological metagenomes</taxon>
    </lineage>
</organism>
<name>A0A383EGJ6_9ZZZZ</name>
<evidence type="ECO:0000313" key="1">
    <source>
        <dbReference type="EMBL" id="SVE55871.1"/>
    </source>
</evidence>
<dbReference type="EMBL" id="UINC01225695">
    <property type="protein sequence ID" value="SVE55871.1"/>
    <property type="molecule type" value="Genomic_DNA"/>
</dbReference>
<dbReference type="AlphaFoldDB" id="A0A383EGJ6"/>
<proteinExistence type="predicted"/>
<accession>A0A383EGJ6</accession>
<reference evidence="1" key="1">
    <citation type="submission" date="2018-05" db="EMBL/GenBank/DDBJ databases">
        <authorList>
            <person name="Lanie J.A."/>
            <person name="Ng W.-L."/>
            <person name="Kazmierczak K.M."/>
            <person name="Andrzejewski T.M."/>
            <person name="Davidsen T.M."/>
            <person name="Wayne K.J."/>
            <person name="Tettelin H."/>
            <person name="Glass J.I."/>
            <person name="Rusch D."/>
            <person name="Podicherti R."/>
            <person name="Tsui H.-C.T."/>
            <person name="Winkler M.E."/>
        </authorList>
    </citation>
    <scope>NUCLEOTIDE SEQUENCE</scope>
</reference>
<gene>
    <name evidence="1" type="ORF">METZ01_LOCUS508725</name>
</gene>
<protein>
    <submittedName>
        <fullName evidence="1">Uncharacterized protein</fullName>
    </submittedName>
</protein>